<dbReference type="EMBL" id="MU069469">
    <property type="protein sequence ID" value="KAF5842101.1"/>
    <property type="molecule type" value="Genomic_DNA"/>
</dbReference>
<organism evidence="1 2">
    <name type="scientific">Dunaliella salina</name>
    <name type="common">Green alga</name>
    <name type="synonym">Protococcus salinus</name>
    <dbReference type="NCBI Taxonomy" id="3046"/>
    <lineage>
        <taxon>Eukaryota</taxon>
        <taxon>Viridiplantae</taxon>
        <taxon>Chlorophyta</taxon>
        <taxon>core chlorophytes</taxon>
        <taxon>Chlorophyceae</taxon>
        <taxon>CS clade</taxon>
        <taxon>Chlamydomonadales</taxon>
        <taxon>Dunaliellaceae</taxon>
        <taxon>Dunaliella</taxon>
    </lineage>
</organism>
<evidence type="ECO:0000313" key="2">
    <source>
        <dbReference type="Proteomes" id="UP000815325"/>
    </source>
</evidence>
<dbReference type="Proteomes" id="UP000815325">
    <property type="component" value="Unassembled WGS sequence"/>
</dbReference>
<protein>
    <recommendedName>
        <fullName evidence="3">Secreted protein</fullName>
    </recommendedName>
</protein>
<evidence type="ECO:0008006" key="3">
    <source>
        <dbReference type="Google" id="ProtNLM"/>
    </source>
</evidence>
<comment type="caution">
    <text evidence="1">The sequence shown here is derived from an EMBL/GenBank/DDBJ whole genome shotgun (WGS) entry which is preliminary data.</text>
</comment>
<reference evidence="1" key="1">
    <citation type="submission" date="2017-08" db="EMBL/GenBank/DDBJ databases">
        <authorList>
            <person name="Polle J.E."/>
            <person name="Barry K."/>
            <person name="Cushman J."/>
            <person name="Schmutz J."/>
            <person name="Tran D."/>
            <person name="Hathwaick L.T."/>
            <person name="Yim W.C."/>
            <person name="Jenkins J."/>
            <person name="Mckie-Krisberg Z.M."/>
            <person name="Prochnik S."/>
            <person name="Lindquist E."/>
            <person name="Dockter R.B."/>
            <person name="Adam C."/>
            <person name="Molina H."/>
            <person name="Bunkerborg J."/>
            <person name="Jin E."/>
            <person name="Buchheim M."/>
            <person name="Magnuson J."/>
        </authorList>
    </citation>
    <scope>NUCLEOTIDE SEQUENCE</scope>
    <source>
        <strain evidence="1">CCAP 19/18</strain>
    </source>
</reference>
<keyword evidence="2" id="KW-1185">Reference proteome</keyword>
<name>A0ABQ7H5I2_DUNSA</name>
<accession>A0ABQ7H5I2</accession>
<gene>
    <name evidence="1" type="ORF">DUNSADRAFT_9361</name>
</gene>
<sequence>MVVMHLALCMVIYLNNRYSRGRSEKMVCFLQALLENFCMTHKKKLGHRCLKASFGLYFCIDHFTNRSNLALFLRQRKCMRLS</sequence>
<evidence type="ECO:0000313" key="1">
    <source>
        <dbReference type="EMBL" id="KAF5842101.1"/>
    </source>
</evidence>
<proteinExistence type="predicted"/>